<name>A0A6G9A884_9BRAD</name>
<organism evidence="2 3">
    <name type="scientific">Bradyrhizobium symbiodeficiens</name>
    <dbReference type="NCBI Taxonomy" id="1404367"/>
    <lineage>
        <taxon>Bacteria</taxon>
        <taxon>Pseudomonadati</taxon>
        <taxon>Pseudomonadota</taxon>
        <taxon>Alphaproteobacteria</taxon>
        <taxon>Hyphomicrobiales</taxon>
        <taxon>Nitrobacteraceae</taxon>
        <taxon>Bradyrhizobium</taxon>
    </lineage>
</organism>
<feature type="compositionally biased region" description="Basic and acidic residues" evidence="1">
    <location>
        <begin position="232"/>
        <end position="247"/>
    </location>
</feature>
<dbReference type="AlphaFoldDB" id="A0A6G9A884"/>
<reference evidence="2 3" key="1">
    <citation type="journal article" date="2020" name="Int. J. Syst. Evol. Microbiol.">
        <title>Description and complete genome sequences of Bradyrhizobium symbiodeficiens sp. nov., a non-symbiotic bacterium associated with legumes native to Canada.</title>
        <authorList>
            <person name="Bromfield E.S.P."/>
            <person name="Cloutier S."/>
            <person name="Nguyen H.D.T."/>
        </authorList>
    </citation>
    <scope>NUCLEOTIDE SEQUENCE [LARGE SCALE GENOMIC DNA]</scope>
    <source>
        <strain evidence="2 3">101S1MB</strain>
    </source>
</reference>
<evidence type="ECO:0000313" key="2">
    <source>
        <dbReference type="EMBL" id="QIP08515.1"/>
    </source>
</evidence>
<evidence type="ECO:0000256" key="1">
    <source>
        <dbReference type="SAM" id="MobiDB-lite"/>
    </source>
</evidence>
<dbReference type="EMBL" id="CP050066">
    <property type="protein sequence ID" value="QIP08515.1"/>
    <property type="molecule type" value="Genomic_DNA"/>
</dbReference>
<evidence type="ECO:0000313" key="3">
    <source>
        <dbReference type="Proteomes" id="UP000500895"/>
    </source>
</evidence>
<proteinExistence type="predicted"/>
<feature type="region of interest" description="Disordered" evidence="1">
    <location>
        <begin position="200"/>
        <end position="266"/>
    </location>
</feature>
<sequence length="266" mass="27207">MAVDNLLVRLITMFGKGELSKTLAQYDPPSRGDILHDGLVGAGKTWGGILGTAAGITGGEAVGGPYGATAGALALAPAGSLAGGWAAHGAYLQGLLINDILTHPENWTVDAAGAIIPAVPEIANDPRRLNASRTSAFDSGAPPLQYSPAPNARTYGIPVPPSGVLGTDPSKPVPQAAAPWDLADRFGHWSGILGPASASYGPRQGGYDTPPPPAASAPSPNAPEETIGDAPAVRRRDIRRLARRDVSNEADVFTSGASPVPYLPYQ</sequence>
<accession>A0A6G9A884</accession>
<dbReference type="Proteomes" id="UP000500895">
    <property type="component" value="Chromosome"/>
</dbReference>
<gene>
    <name evidence="2" type="ORF">HAV00_20630</name>
</gene>
<protein>
    <submittedName>
        <fullName evidence="2">Uncharacterized protein</fullName>
    </submittedName>
</protein>
<dbReference type="RefSeq" id="WP_166468603.1">
    <property type="nucleotide sequence ID" value="NZ_CP050066.2"/>
</dbReference>